<dbReference type="InterPro" id="IPR023393">
    <property type="entry name" value="START-like_dom_sf"/>
</dbReference>
<dbReference type="Gene3D" id="3.30.530.20">
    <property type="match status" value="1"/>
</dbReference>
<sequence length="140" mass="15530">MRHEVTTTIDAPADLVWRTVKDIEKWPEWTPTMTEVRLTGDSLRAGSVASVRQPKQPARTWTVTALNDGHSFTWASAGRGLRMSADHVVTEDDGRTTVLLTFDLAGPMAPLTSLLVGRLIRQAVDTEAASLKKWCERTSR</sequence>
<evidence type="ECO:0000313" key="1">
    <source>
        <dbReference type="EMBL" id="MBB4911403.1"/>
    </source>
</evidence>
<keyword evidence="2" id="KW-1185">Reference proteome</keyword>
<accession>A0A7W7QDA4</accession>
<name>A0A7W7QDA4_9PSEU</name>
<dbReference type="EMBL" id="JACHJQ010000009">
    <property type="protein sequence ID" value="MBB4911403.1"/>
    <property type="molecule type" value="Genomic_DNA"/>
</dbReference>
<dbReference type="AlphaFoldDB" id="A0A7W7QDA4"/>
<gene>
    <name evidence="1" type="ORF">FHR82_007663</name>
</gene>
<proteinExistence type="predicted"/>
<comment type="caution">
    <text evidence="1">The sequence shown here is derived from an EMBL/GenBank/DDBJ whole genome shotgun (WGS) entry which is preliminary data.</text>
</comment>
<evidence type="ECO:0000313" key="2">
    <source>
        <dbReference type="Proteomes" id="UP000520767"/>
    </source>
</evidence>
<reference evidence="1 2" key="1">
    <citation type="submission" date="2020-08" db="EMBL/GenBank/DDBJ databases">
        <title>Genomic Encyclopedia of Type Strains, Phase III (KMG-III): the genomes of soil and plant-associated and newly described type strains.</title>
        <authorList>
            <person name="Whitman W."/>
        </authorList>
    </citation>
    <scope>NUCLEOTIDE SEQUENCE [LARGE SCALE GENOMIC DNA]</scope>
    <source>
        <strain evidence="1 2">CECT 8960</strain>
    </source>
</reference>
<dbReference type="SUPFAM" id="SSF55961">
    <property type="entry name" value="Bet v1-like"/>
    <property type="match status" value="1"/>
</dbReference>
<dbReference type="Proteomes" id="UP000520767">
    <property type="component" value="Unassembled WGS sequence"/>
</dbReference>
<organism evidence="1 2">
    <name type="scientific">Actinophytocola algeriensis</name>
    <dbReference type="NCBI Taxonomy" id="1768010"/>
    <lineage>
        <taxon>Bacteria</taxon>
        <taxon>Bacillati</taxon>
        <taxon>Actinomycetota</taxon>
        <taxon>Actinomycetes</taxon>
        <taxon>Pseudonocardiales</taxon>
        <taxon>Pseudonocardiaceae</taxon>
    </lineage>
</organism>
<protein>
    <submittedName>
        <fullName evidence="1">Putative membrane protein</fullName>
    </submittedName>
</protein>
<dbReference type="Pfam" id="PF10604">
    <property type="entry name" value="Polyketide_cyc2"/>
    <property type="match status" value="1"/>
</dbReference>
<dbReference type="InterPro" id="IPR019587">
    <property type="entry name" value="Polyketide_cyclase/dehydratase"/>
</dbReference>
<dbReference type="RefSeq" id="WP_184815397.1">
    <property type="nucleotide sequence ID" value="NZ_JACHJQ010000009.1"/>
</dbReference>